<dbReference type="Proteomes" id="UP000325780">
    <property type="component" value="Unassembled WGS sequence"/>
</dbReference>
<accession>A0A5N6TUK6</accession>
<feature type="region of interest" description="Disordered" evidence="1">
    <location>
        <begin position="346"/>
        <end position="369"/>
    </location>
</feature>
<protein>
    <submittedName>
        <fullName evidence="2">Uncharacterized protein</fullName>
    </submittedName>
</protein>
<dbReference type="OrthoDB" id="3595619at2759"/>
<proteinExistence type="predicted"/>
<organism evidence="2 3">
    <name type="scientific">Aspergillus avenaceus</name>
    <dbReference type="NCBI Taxonomy" id="36643"/>
    <lineage>
        <taxon>Eukaryota</taxon>
        <taxon>Fungi</taxon>
        <taxon>Dikarya</taxon>
        <taxon>Ascomycota</taxon>
        <taxon>Pezizomycotina</taxon>
        <taxon>Eurotiomycetes</taxon>
        <taxon>Eurotiomycetidae</taxon>
        <taxon>Eurotiales</taxon>
        <taxon>Aspergillaceae</taxon>
        <taxon>Aspergillus</taxon>
        <taxon>Aspergillus subgen. Circumdati</taxon>
    </lineage>
</organism>
<dbReference type="EMBL" id="ML742104">
    <property type="protein sequence ID" value="KAE8150055.1"/>
    <property type="molecule type" value="Genomic_DNA"/>
</dbReference>
<feature type="region of interest" description="Disordered" evidence="1">
    <location>
        <begin position="124"/>
        <end position="168"/>
    </location>
</feature>
<feature type="compositionally biased region" description="Low complexity" evidence="1">
    <location>
        <begin position="346"/>
        <end position="362"/>
    </location>
</feature>
<evidence type="ECO:0000313" key="3">
    <source>
        <dbReference type="Proteomes" id="UP000325780"/>
    </source>
</evidence>
<reference evidence="2 3" key="1">
    <citation type="submission" date="2019-04" db="EMBL/GenBank/DDBJ databases">
        <title>Friends and foes A comparative genomics study of 23 Aspergillus species from section Flavi.</title>
        <authorList>
            <consortium name="DOE Joint Genome Institute"/>
            <person name="Kjaerbolling I."/>
            <person name="Vesth T."/>
            <person name="Frisvad J.C."/>
            <person name="Nybo J.L."/>
            <person name="Theobald S."/>
            <person name="Kildgaard S."/>
            <person name="Isbrandt T."/>
            <person name="Kuo A."/>
            <person name="Sato A."/>
            <person name="Lyhne E.K."/>
            <person name="Kogle M.E."/>
            <person name="Wiebenga A."/>
            <person name="Kun R.S."/>
            <person name="Lubbers R.J."/>
            <person name="Makela M.R."/>
            <person name="Barry K."/>
            <person name="Chovatia M."/>
            <person name="Clum A."/>
            <person name="Daum C."/>
            <person name="Haridas S."/>
            <person name="He G."/>
            <person name="LaButti K."/>
            <person name="Lipzen A."/>
            <person name="Mondo S."/>
            <person name="Riley R."/>
            <person name="Salamov A."/>
            <person name="Simmons B.A."/>
            <person name="Magnuson J.K."/>
            <person name="Henrissat B."/>
            <person name="Mortensen U.H."/>
            <person name="Larsen T.O."/>
            <person name="Devries R.P."/>
            <person name="Grigoriev I.V."/>
            <person name="Machida M."/>
            <person name="Baker S.E."/>
            <person name="Andersen M.R."/>
        </authorList>
    </citation>
    <scope>NUCLEOTIDE SEQUENCE [LARGE SCALE GENOMIC DNA]</scope>
    <source>
        <strain evidence="2 3">IBT 18842</strain>
    </source>
</reference>
<gene>
    <name evidence="2" type="ORF">BDV25DRAFT_155087</name>
</gene>
<keyword evidence="3" id="KW-1185">Reference proteome</keyword>
<sequence length="435" mass="48142">MKICHTQPHLVPPMELGIDDHPRPGAPTRSSVPSWVVDGRNLVTRTSSRASLSFKRKSTAPLRISGPSEFRTVSSFATSPKGFHPDSFILISPGEFHPLKLSFETPDNRLSNLPEFDDFQLEEERSALARPPRAVRNSTEISRLSRSKTHRPSSSFQLARKPVGSGYRRSSLGCIEQLMDRQAPGQDPLVPHFSRPPAMPGLATTPHPPTHTGLETNDGRGAVWPKPESGREAPPRTPTNPDLQDRPLPPIPIEESPSQATTQRPPTTPTETRPPTTPSENRNPNTTPTRSGRVTQWLFQTNSNSNKAASPTSSPSQWKASFADRNPFRIRSRTLSGSTLASTLTNLTGGFRTTPSQSSTTMPPTPIRPSHMDPFHLEKELDMPTSFSRPYIPKQPDQPATIFEGPHQQSAQQDFDEYGHNYYTTYRKSAVGLAF</sequence>
<feature type="compositionally biased region" description="Low complexity" evidence="1">
    <location>
        <begin position="253"/>
        <end position="291"/>
    </location>
</feature>
<feature type="region of interest" description="Disordered" evidence="1">
    <location>
        <begin position="386"/>
        <end position="411"/>
    </location>
</feature>
<feature type="region of interest" description="Disordered" evidence="1">
    <location>
        <begin position="184"/>
        <end position="292"/>
    </location>
</feature>
<name>A0A5N6TUK6_ASPAV</name>
<dbReference type="AlphaFoldDB" id="A0A5N6TUK6"/>
<evidence type="ECO:0000256" key="1">
    <source>
        <dbReference type="SAM" id="MobiDB-lite"/>
    </source>
</evidence>
<evidence type="ECO:0000313" key="2">
    <source>
        <dbReference type="EMBL" id="KAE8150055.1"/>
    </source>
</evidence>